<feature type="domain" description="EGF-like" evidence="6">
    <location>
        <begin position="249"/>
        <end position="280"/>
    </location>
</feature>
<evidence type="ECO:0000313" key="9">
    <source>
        <dbReference type="Proteomes" id="UP000625711"/>
    </source>
</evidence>
<evidence type="ECO:0000256" key="3">
    <source>
        <dbReference type="ARBA" id="ARBA00023180"/>
    </source>
</evidence>
<feature type="domain" description="EGF-like" evidence="6">
    <location>
        <begin position="153"/>
        <end position="184"/>
    </location>
</feature>
<evidence type="ECO:0000256" key="2">
    <source>
        <dbReference type="ARBA" id="ARBA00023157"/>
    </source>
</evidence>
<dbReference type="Gene3D" id="2.10.25.10">
    <property type="entry name" value="Laminin"/>
    <property type="match status" value="2"/>
</dbReference>
<dbReference type="InterPro" id="IPR000421">
    <property type="entry name" value="FA58C"/>
</dbReference>
<dbReference type="SUPFAM" id="SSF57424">
    <property type="entry name" value="LDL receptor-like module"/>
    <property type="match status" value="1"/>
</dbReference>
<keyword evidence="5" id="KW-0732">Signal</keyword>
<reference evidence="8" key="1">
    <citation type="submission" date="2020-08" db="EMBL/GenBank/DDBJ databases">
        <title>Genome sequencing and assembly of the red palm weevil Rhynchophorus ferrugineus.</title>
        <authorList>
            <person name="Dias G.B."/>
            <person name="Bergman C.M."/>
            <person name="Manee M."/>
        </authorList>
    </citation>
    <scope>NUCLEOTIDE SEQUENCE</scope>
    <source>
        <strain evidence="8">AA-2017</strain>
        <tissue evidence="8">Whole larva</tissue>
    </source>
</reference>
<feature type="disulfide bond" evidence="4">
    <location>
        <begin position="174"/>
        <end position="183"/>
    </location>
</feature>
<dbReference type="InterPro" id="IPR000742">
    <property type="entry name" value="EGF"/>
</dbReference>
<keyword evidence="4" id="KW-0245">EGF-like domain</keyword>
<feature type="disulfide bond" evidence="4">
    <location>
        <begin position="270"/>
        <end position="279"/>
    </location>
</feature>
<dbReference type="AlphaFoldDB" id="A0A834M3V4"/>
<dbReference type="OrthoDB" id="6262482at2759"/>
<feature type="signal peptide" evidence="5">
    <location>
        <begin position="1"/>
        <end position="24"/>
    </location>
</feature>
<gene>
    <name evidence="8" type="ORF">GWI33_017359</name>
</gene>
<evidence type="ECO:0000256" key="5">
    <source>
        <dbReference type="SAM" id="SignalP"/>
    </source>
</evidence>
<dbReference type="SMART" id="SM00181">
    <property type="entry name" value="EGF"/>
    <property type="match status" value="3"/>
</dbReference>
<dbReference type="GO" id="GO:0005615">
    <property type="term" value="C:extracellular space"/>
    <property type="evidence" value="ECO:0007669"/>
    <property type="project" value="TreeGrafter"/>
</dbReference>
<dbReference type="EMBL" id="JAACXV010014208">
    <property type="protein sequence ID" value="KAF7269578.1"/>
    <property type="molecule type" value="Genomic_DNA"/>
</dbReference>
<dbReference type="Pfam" id="PF00094">
    <property type="entry name" value="VWD"/>
    <property type="match status" value="1"/>
</dbReference>
<proteinExistence type="inferred from homology"/>
<dbReference type="SUPFAM" id="SSF57196">
    <property type="entry name" value="EGF/Laminin"/>
    <property type="match status" value="2"/>
</dbReference>
<feature type="chain" id="PRO_5032334441" evidence="5">
    <location>
        <begin position="25"/>
        <end position="891"/>
    </location>
</feature>
<dbReference type="InterPro" id="IPR001846">
    <property type="entry name" value="VWF_type-D"/>
</dbReference>
<dbReference type="GO" id="GO:0031012">
    <property type="term" value="C:extracellular matrix"/>
    <property type="evidence" value="ECO:0007669"/>
    <property type="project" value="TreeGrafter"/>
</dbReference>
<comment type="caution">
    <text evidence="4">Lacks conserved residue(s) required for the propagation of feature annotation.</text>
</comment>
<dbReference type="PROSITE" id="PS51233">
    <property type="entry name" value="VWFD"/>
    <property type="match status" value="1"/>
</dbReference>
<accession>A0A834M3V4</accession>
<keyword evidence="3" id="KW-0325">Glycoprotein</keyword>
<feature type="disulfide bond" evidence="4">
    <location>
        <begin position="252"/>
        <end position="262"/>
    </location>
</feature>
<dbReference type="InterPro" id="IPR036055">
    <property type="entry name" value="LDL_receptor-like_sf"/>
</dbReference>
<dbReference type="PROSITE" id="PS50026">
    <property type="entry name" value="EGF_3"/>
    <property type="match status" value="2"/>
</dbReference>
<comment type="caution">
    <text evidence="8">The sequence shown here is derived from an EMBL/GenBank/DDBJ whole genome shotgun (WGS) entry which is preliminary data.</text>
</comment>
<feature type="domain" description="VWFD" evidence="7">
    <location>
        <begin position="697"/>
        <end position="871"/>
    </location>
</feature>
<evidence type="ECO:0000256" key="4">
    <source>
        <dbReference type="PROSITE-ProRule" id="PRU00076"/>
    </source>
</evidence>
<sequence>MGVLGTWTPALAVVLVILVNNVKPEGYVPQFLKTKYGGINLSGGVGSYGGGSAKIKSSIETDGYENPFGHSMKKLGSLKTKTKTKTKTKLFSGGCTGSPPSPMNAALKCSSFGGCRAECIQDYQFPNGKTMMAITCVDGEWKAADFDEIPSCQPVCLPECQNNGICVSPNQCSCSEDFSGPQCQFENKPCLNHPNLPQNSKRSCRSDQCTIECMPHYQFPDGSTITTMVCKDGLWVPSKSQWATIPDCKATCTPPCQNGGNCLSFNFCQCPQEFRGPQCQYSTKVCNPKQLQFNGGYNCSGDMLAFSCSLSCPEGIEFESPPEPAYTCLYSEGKFQPSPIPQCLFPPGFEVVSQGSQSNEFDTSDPFMQELYLRLIPVKWHEQIQLRAEIIGCFKPYPVVEVPPTTTEPSLPCNSCPGIETTTSELGACRCTQDLWYDGSNCVNRTQCPCMIGEILYEVGTVFESEECSECICKLGGVPHCTPKQCDPCPDGMRSIVTTTCRCSCKPCPKSTILCPTSNICLNASLWCNGIQDCPDDELDCVATTIIPKVIRTTTTTRKPKTCRVVECQPGYKKVLQEMSKSEAHKAYLSPMIVSQVFSKTKRKPIKSYGAKSPVKNGYGRRKYTLSRPKNNVVEEQICPEYKCVLNKPPTDYHHSIEECPPIVCQPNFIPVLDYYDDYGTKTCPTWSCYPQPQPDAICNITGRTFNTFDNTEFKYDICNHVIARDLEYEEWEVALKKNCTKTCSRDLIINHLDHEIIIRSDLSIEYDGFEYNVDHIKNIGGPDKGFTITQLGNTVLFISNRYGFWIIWNRLANVKFGVVHKLEGQVDGLCGYFNDYPEDDKRKPDGSPARTTAEFGDSWTLDKEQPEWCEVKACPLHIQNKAWDICTKVK</sequence>
<keyword evidence="9" id="KW-1185">Reference proteome</keyword>
<evidence type="ECO:0000259" key="7">
    <source>
        <dbReference type="PROSITE" id="PS51233"/>
    </source>
</evidence>
<dbReference type="PANTHER" id="PTHR11339:SF409">
    <property type="match status" value="1"/>
</dbReference>
<dbReference type="InterPro" id="IPR050780">
    <property type="entry name" value="Mucin_vWF_Thrombospondin_sf"/>
</dbReference>
<keyword evidence="2 4" id="KW-1015">Disulfide bond</keyword>
<feature type="disulfide bond" evidence="4">
    <location>
        <begin position="156"/>
        <end position="166"/>
    </location>
</feature>
<protein>
    <submittedName>
        <fullName evidence="8">Uncharacterized protein</fullName>
    </submittedName>
</protein>
<dbReference type="PROSITE" id="PS00022">
    <property type="entry name" value="EGF_1"/>
    <property type="match status" value="2"/>
</dbReference>
<dbReference type="SMART" id="SM00216">
    <property type="entry name" value="VWD"/>
    <property type="match status" value="1"/>
</dbReference>
<dbReference type="PANTHER" id="PTHR11339">
    <property type="entry name" value="EXTRACELLULAR MATRIX GLYCOPROTEIN RELATED"/>
    <property type="match status" value="1"/>
</dbReference>
<dbReference type="PROSITE" id="PS01286">
    <property type="entry name" value="FA58C_2"/>
    <property type="match status" value="1"/>
</dbReference>
<dbReference type="InterPro" id="IPR002172">
    <property type="entry name" value="LDrepeatLR_classA_rpt"/>
</dbReference>
<dbReference type="Proteomes" id="UP000625711">
    <property type="component" value="Unassembled WGS sequence"/>
</dbReference>
<evidence type="ECO:0000313" key="8">
    <source>
        <dbReference type="EMBL" id="KAF7269578.1"/>
    </source>
</evidence>
<comment type="similarity">
    <text evidence="1">Belongs to the thrombospondin family.</text>
</comment>
<organism evidence="8 9">
    <name type="scientific">Rhynchophorus ferrugineus</name>
    <name type="common">Red palm weevil</name>
    <name type="synonym">Curculio ferrugineus</name>
    <dbReference type="NCBI Taxonomy" id="354439"/>
    <lineage>
        <taxon>Eukaryota</taxon>
        <taxon>Metazoa</taxon>
        <taxon>Ecdysozoa</taxon>
        <taxon>Arthropoda</taxon>
        <taxon>Hexapoda</taxon>
        <taxon>Insecta</taxon>
        <taxon>Pterygota</taxon>
        <taxon>Neoptera</taxon>
        <taxon>Endopterygota</taxon>
        <taxon>Coleoptera</taxon>
        <taxon>Polyphaga</taxon>
        <taxon>Cucujiformia</taxon>
        <taxon>Curculionidae</taxon>
        <taxon>Dryophthorinae</taxon>
        <taxon>Rhynchophorus</taxon>
    </lineage>
</organism>
<evidence type="ECO:0000256" key="1">
    <source>
        <dbReference type="ARBA" id="ARBA00009456"/>
    </source>
</evidence>
<name>A0A834M3V4_RHYFE</name>
<dbReference type="SMART" id="SM00192">
    <property type="entry name" value="LDLa"/>
    <property type="match status" value="1"/>
</dbReference>
<evidence type="ECO:0000259" key="6">
    <source>
        <dbReference type="PROSITE" id="PS50026"/>
    </source>
</evidence>